<proteinExistence type="predicted"/>
<dbReference type="AlphaFoldDB" id="A0A6M3IKV6"/>
<dbReference type="EMBL" id="MT141312">
    <property type="protein sequence ID" value="QJA58189.1"/>
    <property type="molecule type" value="Genomic_DNA"/>
</dbReference>
<name>A0A6M3IKV6_9ZZZZ</name>
<evidence type="ECO:0000313" key="1">
    <source>
        <dbReference type="EMBL" id="QJA58189.1"/>
    </source>
</evidence>
<accession>A0A6M3IKV6</accession>
<sequence length="96" mass="9972">MSVSDIDPITHLAEYTSFTGGKDLQAIYAAATGRPPRPARTIRVVSKGSGGLVLTMLGSAAAITLTGLVDNEDLPVGQYLTIVQAGSTVSKIRVGW</sequence>
<protein>
    <submittedName>
        <fullName evidence="1">Uncharacterized protein</fullName>
    </submittedName>
</protein>
<organism evidence="1">
    <name type="scientific">viral metagenome</name>
    <dbReference type="NCBI Taxonomy" id="1070528"/>
    <lineage>
        <taxon>unclassified sequences</taxon>
        <taxon>metagenomes</taxon>
        <taxon>organismal metagenomes</taxon>
    </lineage>
</organism>
<gene>
    <name evidence="1" type="ORF">MM415B01486_0011</name>
</gene>
<reference evidence="1" key="1">
    <citation type="submission" date="2020-03" db="EMBL/GenBank/DDBJ databases">
        <title>The deep terrestrial virosphere.</title>
        <authorList>
            <person name="Holmfeldt K."/>
            <person name="Nilsson E."/>
            <person name="Simone D."/>
            <person name="Lopez-Fernandez M."/>
            <person name="Wu X."/>
            <person name="de Brujin I."/>
            <person name="Lundin D."/>
            <person name="Andersson A."/>
            <person name="Bertilsson S."/>
            <person name="Dopson M."/>
        </authorList>
    </citation>
    <scope>NUCLEOTIDE SEQUENCE</scope>
    <source>
        <strain evidence="1">MM415B01486</strain>
    </source>
</reference>